<evidence type="ECO:0000313" key="2">
    <source>
        <dbReference type="Proteomes" id="UP000824128"/>
    </source>
</evidence>
<dbReference type="NCBIfam" id="TIGR02832">
    <property type="entry name" value="spo_yunB"/>
    <property type="match status" value="1"/>
</dbReference>
<dbReference type="Proteomes" id="UP000824128">
    <property type="component" value="Unassembled WGS sequence"/>
</dbReference>
<evidence type="ECO:0000313" key="1">
    <source>
        <dbReference type="EMBL" id="HIU93843.1"/>
    </source>
</evidence>
<protein>
    <submittedName>
        <fullName evidence="1">Sporulation protein YunB</fullName>
    </submittedName>
</protein>
<dbReference type="AlphaFoldDB" id="A0A9D1N3C6"/>
<name>A0A9D1N3C6_9FIRM</name>
<gene>
    <name evidence="1" type="primary">yunB</name>
    <name evidence="1" type="ORF">IAD24_01670</name>
</gene>
<proteinExistence type="predicted"/>
<sequence length="219" mass="22969">MLKRRRKRLAVTLLLLFALGVGALVFINANLRPVLAGLSAARVQSVAARAMNDAILEVLREEEAGYGALVNVYENNGKVYLLQANSAKLNTLSADCANAAQARIAALGEQGVSIPLGTLSGIPLLAGTGPRITLHFTPAGAVHASFESEFRSAGINQTLHRVNLRLTATVRVVLPGESLSLTVEAEAPVAENVIVGDVPGAYTNVANEEDLLNLVPGDD</sequence>
<reference evidence="1" key="2">
    <citation type="journal article" date="2021" name="PeerJ">
        <title>Extensive microbial diversity within the chicken gut microbiome revealed by metagenomics and culture.</title>
        <authorList>
            <person name="Gilroy R."/>
            <person name="Ravi A."/>
            <person name="Getino M."/>
            <person name="Pursley I."/>
            <person name="Horton D.L."/>
            <person name="Alikhan N.F."/>
            <person name="Baker D."/>
            <person name="Gharbi K."/>
            <person name="Hall N."/>
            <person name="Watson M."/>
            <person name="Adriaenssens E.M."/>
            <person name="Foster-Nyarko E."/>
            <person name="Jarju S."/>
            <person name="Secka A."/>
            <person name="Antonio M."/>
            <person name="Oren A."/>
            <person name="Chaudhuri R.R."/>
            <person name="La Ragione R."/>
            <person name="Hildebrand F."/>
            <person name="Pallen M.J."/>
        </authorList>
    </citation>
    <scope>NUCLEOTIDE SEQUENCE</scope>
    <source>
        <strain evidence="1">ChiGjej2B2-16831</strain>
    </source>
</reference>
<dbReference type="EMBL" id="DVNZ01000055">
    <property type="protein sequence ID" value="HIU93843.1"/>
    <property type="molecule type" value="Genomic_DNA"/>
</dbReference>
<organism evidence="1 2">
    <name type="scientific">Candidatus Aphodomorpha intestinavium</name>
    <dbReference type="NCBI Taxonomy" id="2840672"/>
    <lineage>
        <taxon>Bacteria</taxon>
        <taxon>Bacillati</taxon>
        <taxon>Bacillota</taxon>
        <taxon>Clostridia</taxon>
        <taxon>Eubacteriales</taxon>
        <taxon>Candidatus Aphodomorpha</taxon>
    </lineage>
</organism>
<accession>A0A9D1N3C6</accession>
<dbReference type="InterPro" id="IPR014197">
    <property type="entry name" value="Sporulation_prot_YunB"/>
</dbReference>
<dbReference type="PIRSF" id="PIRSF021383">
    <property type="entry name" value="YunB"/>
    <property type="match status" value="1"/>
</dbReference>
<comment type="caution">
    <text evidence="1">The sequence shown here is derived from an EMBL/GenBank/DDBJ whole genome shotgun (WGS) entry which is preliminary data.</text>
</comment>
<dbReference type="Pfam" id="PF09560">
    <property type="entry name" value="Spore_YunB"/>
    <property type="match status" value="1"/>
</dbReference>
<reference evidence="1" key="1">
    <citation type="submission" date="2020-10" db="EMBL/GenBank/DDBJ databases">
        <authorList>
            <person name="Gilroy R."/>
        </authorList>
    </citation>
    <scope>NUCLEOTIDE SEQUENCE</scope>
    <source>
        <strain evidence="1">ChiGjej2B2-16831</strain>
    </source>
</reference>